<dbReference type="EMBL" id="AP004314">
    <property type="protein sequence ID" value="BAC83457.1"/>
    <property type="molecule type" value="Genomic_DNA"/>
</dbReference>
<dbReference type="Proteomes" id="UP000000763">
    <property type="component" value="Chromosome 7"/>
</dbReference>
<reference evidence="3" key="4">
    <citation type="journal article" date="2008" name="Nucleic Acids Res.">
        <title>The rice annotation project database (RAP-DB): 2008 update.</title>
        <authorList>
            <consortium name="The rice annotation project (RAP)"/>
        </authorList>
    </citation>
    <scope>GENOME REANNOTATION</scope>
    <source>
        <strain evidence="3">cv. Nipponbare</strain>
    </source>
</reference>
<reference evidence="1" key="1">
    <citation type="submission" date="2001-11" db="EMBL/GenBank/DDBJ databases">
        <title>Oryza sativa nipponbare(GA3) genomic DNA, chromosome 7, PAC clone:P0495H05.</title>
        <authorList>
            <person name="Sasaki T."/>
            <person name="Matsumoto T."/>
            <person name="Yamamoto K."/>
        </authorList>
    </citation>
    <scope>NUCLEOTIDE SEQUENCE</scope>
</reference>
<reference evidence="2" key="2">
    <citation type="submission" date="2001-11" db="EMBL/GenBank/DDBJ databases">
        <title>Oryza sativa nipponbare(GA3) genomic DNA, chromosome 7, PAC clone:P0507H12.</title>
        <authorList>
            <person name="Sasaki T."/>
            <person name="Matsumoto T."/>
            <person name="Yamamoto K."/>
        </authorList>
    </citation>
    <scope>NUCLEOTIDE SEQUENCE</scope>
</reference>
<evidence type="ECO:0000313" key="2">
    <source>
        <dbReference type="EMBL" id="BAC83524.1"/>
    </source>
</evidence>
<evidence type="ECO:0000313" key="1">
    <source>
        <dbReference type="EMBL" id="BAC83457.1"/>
    </source>
</evidence>
<reference evidence="3" key="3">
    <citation type="journal article" date="2005" name="Nature">
        <title>The map-based sequence of the rice genome.</title>
        <authorList>
            <consortium name="International rice genome sequencing project (IRGSP)"/>
            <person name="Matsumoto T."/>
            <person name="Wu J."/>
            <person name="Kanamori H."/>
            <person name="Katayose Y."/>
            <person name="Fujisawa M."/>
            <person name="Namiki N."/>
            <person name="Mizuno H."/>
            <person name="Yamamoto K."/>
            <person name="Antonio B.A."/>
            <person name="Baba T."/>
            <person name="Sakata K."/>
            <person name="Nagamura Y."/>
            <person name="Aoki H."/>
            <person name="Arikawa K."/>
            <person name="Arita K."/>
            <person name="Bito T."/>
            <person name="Chiden Y."/>
            <person name="Fujitsuka N."/>
            <person name="Fukunaka R."/>
            <person name="Hamada M."/>
            <person name="Harada C."/>
            <person name="Hayashi A."/>
            <person name="Hijishita S."/>
            <person name="Honda M."/>
            <person name="Hosokawa S."/>
            <person name="Ichikawa Y."/>
            <person name="Idonuma A."/>
            <person name="Iijima M."/>
            <person name="Ikeda M."/>
            <person name="Ikeno M."/>
            <person name="Ito K."/>
            <person name="Ito S."/>
            <person name="Ito T."/>
            <person name="Ito Y."/>
            <person name="Ito Y."/>
            <person name="Iwabuchi A."/>
            <person name="Kamiya K."/>
            <person name="Karasawa W."/>
            <person name="Kurita K."/>
            <person name="Katagiri S."/>
            <person name="Kikuta A."/>
            <person name="Kobayashi H."/>
            <person name="Kobayashi N."/>
            <person name="Machita K."/>
            <person name="Maehara T."/>
            <person name="Masukawa M."/>
            <person name="Mizubayashi T."/>
            <person name="Mukai Y."/>
            <person name="Nagasaki H."/>
            <person name="Nagata Y."/>
            <person name="Naito S."/>
            <person name="Nakashima M."/>
            <person name="Nakama Y."/>
            <person name="Nakamichi Y."/>
            <person name="Nakamura M."/>
            <person name="Meguro A."/>
            <person name="Negishi M."/>
            <person name="Ohta I."/>
            <person name="Ohta T."/>
            <person name="Okamoto M."/>
            <person name="Ono N."/>
            <person name="Saji S."/>
            <person name="Sakaguchi M."/>
            <person name="Sakai K."/>
            <person name="Shibata M."/>
            <person name="Shimokawa T."/>
            <person name="Song J."/>
            <person name="Takazaki Y."/>
            <person name="Terasawa K."/>
            <person name="Tsugane M."/>
            <person name="Tsuji K."/>
            <person name="Ueda S."/>
            <person name="Waki K."/>
            <person name="Yamagata H."/>
            <person name="Yamamoto M."/>
            <person name="Yamamoto S."/>
            <person name="Yamane H."/>
            <person name="Yoshiki S."/>
            <person name="Yoshihara R."/>
            <person name="Yukawa K."/>
            <person name="Zhong H."/>
            <person name="Yano M."/>
            <person name="Yuan Q."/>
            <person name="Ouyang S."/>
            <person name="Liu J."/>
            <person name="Jones K.M."/>
            <person name="Gansberger K."/>
            <person name="Moffat K."/>
            <person name="Hill J."/>
            <person name="Bera J."/>
            <person name="Fadrosh D."/>
            <person name="Jin S."/>
            <person name="Johri S."/>
            <person name="Kim M."/>
            <person name="Overton L."/>
            <person name="Reardon M."/>
            <person name="Tsitrin T."/>
            <person name="Vuong H."/>
            <person name="Weaver B."/>
            <person name="Ciecko A."/>
            <person name="Tallon L."/>
            <person name="Jackson J."/>
            <person name="Pai G."/>
            <person name="Aken S.V."/>
            <person name="Utterback T."/>
            <person name="Reidmuller S."/>
            <person name="Feldblyum T."/>
            <person name="Hsiao J."/>
            <person name="Zismann V."/>
            <person name="Iobst S."/>
            <person name="de Vazeille A.R."/>
            <person name="Buell C.R."/>
            <person name="Ying K."/>
            <person name="Li Y."/>
            <person name="Lu T."/>
            <person name="Huang Y."/>
            <person name="Zhao Q."/>
            <person name="Feng Q."/>
            <person name="Zhang L."/>
            <person name="Zhu J."/>
            <person name="Weng Q."/>
            <person name="Mu J."/>
            <person name="Lu Y."/>
            <person name="Fan D."/>
            <person name="Liu Y."/>
            <person name="Guan J."/>
            <person name="Zhang Y."/>
            <person name="Yu S."/>
            <person name="Liu X."/>
            <person name="Zhang Y."/>
            <person name="Hong G."/>
            <person name="Han B."/>
            <person name="Choisne N."/>
            <person name="Demange N."/>
            <person name="Orjeda G."/>
            <person name="Samain S."/>
            <person name="Cattolico L."/>
            <person name="Pelletier E."/>
            <person name="Couloux A."/>
            <person name="Segurens B."/>
            <person name="Wincker P."/>
            <person name="D'Hont A."/>
            <person name="Scarpelli C."/>
            <person name="Weissenbach J."/>
            <person name="Salanoubat M."/>
            <person name="Quetier F."/>
            <person name="Yu Y."/>
            <person name="Kim H.R."/>
            <person name="Rambo T."/>
            <person name="Currie J."/>
            <person name="Collura K."/>
            <person name="Luo M."/>
            <person name="Yang T."/>
            <person name="Ammiraju J.S.S."/>
            <person name="Engler F."/>
            <person name="Soderlund C."/>
            <person name="Wing R.A."/>
            <person name="Palmer L.E."/>
            <person name="de la Bastide M."/>
            <person name="Spiegel L."/>
            <person name="Nascimento L."/>
            <person name="Zutavern T."/>
            <person name="O'Shaughnessy A."/>
            <person name="Dike S."/>
            <person name="Dedhia N."/>
            <person name="Preston R."/>
            <person name="Balija V."/>
            <person name="McCombie W.R."/>
            <person name="Chow T."/>
            <person name="Chen H."/>
            <person name="Chung M."/>
            <person name="Chen C."/>
            <person name="Shaw J."/>
            <person name="Wu H."/>
            <person name="Hsiao K."/>
            <person name="Chao Y."/>
            <person name="Chu M."/>
            <person name="Cheng C."/>
            <person name="Hour A."/>
            <person name="Lee P."/>
            <person name="Lin S."/>
            <person name="Lin Y."/>
            <person name="Liou J."/>
            <person name="Liu S."/>
            <person name="Hsing Y."/>
            <person name="Raghuvanshi S."/>
            <person name="Mohanty A."/>
            <person name="Bharti A.K."/>
            <person name="Gaur A."/>
            <person name="Gupta V."/>
            <person name="Kumar D."/>
            <person name="Ravi V."/>
            <person name="Vij S."/>
            <person name="Kapur A."/>
            <person name="Khurana P."/>
            <person name="Khurana P."/>
            <person name="Khurana J.P."/>
            <person name="Tyagi A.K."/>
            <person name="Gaikwad K."/>
            <person name="Singh A."/>
            <person name="Dalal V."/>
            <person name="Srivastava S."/>
            <person name="Dixit A."/>
            <person name="Pal A.K."/>
            <person name="Ghazi I.A."/>
            <person name="Yadav M."/>
            <person name="Pandit A."/>
            <person name="Bhargava A."/>
            <person name="Sureshbabu K."/>
            <person name="Batra K."/>
            <person name="Sharma T.R."/>
            <person name="Mohapatra T."/>
            <person name="Singh N.K."/>
            <person name="Messing J."/>
            <person name="Nelson A.B."/>
            <person name="Fuks G."/>
            <person name="Kavchok S."/>
            <person name="Keizer G."/>
            <person name="Linton E."/>
            <person name="Llaca V."/>
            <person name="Song R."/>
            <person name="Tanyolac B."/>
            <person name="Young S."/>
            <person name="Ho-Il K."/>
            <person name="Hahn J.H."/>
            <person name="Sangsakoo G."/>
            <person name="Vanavichit A."/>
            <person name="de Mattos Luiz.A.T."/>
            <person name="Zimmer P.D."/>
            <person name="Malone G."/>
            <person name="Dellagostin O."/>
            <person name="de Oliveira A.C."/>
            <person name="Bevan M."/>
            <person name="Bancroft I."/>
            <person name="Minx P."/>
            <person name="Cordum H."/>
            <person name="Wilson R."/>
            <person name="Cheng Z."/>
            <person name="Jin W."/>
            <person name="Jiang J."/>
            <person name="Leong S.A."/>
            <person name="Iwama H."/>
            <person name="Gojobori T."/>
            <person name="Itoh T."/>
            <person name="Niimura Y."/>
            <person name="Fujii Y."/>
            <person name="Habara T."/>
            <person name="Sakai H."/>
            <person name="Sato Y."/>
            <person name="Wilson G."/>
            <person name="Kumar K."/>
            <person name="McCouch S."/>
            <person name="Juretic N."/>
            <person name="Hoen D."/>
            <person name="Wright S."/>
            <person name="Bruskiewich R."/>
            <person name="Bureau T."/>
            <person name="Miyao A."/>
            <person name="Hirochika H."/>
            <person name="Nishikawa T."/>
            <person name="Kadowaki K."/>
            <person name="Sugiura M."/>
            <person name="Burr B."/>
            <person name="Sasaki T."/>
        </authorList>
    </citation>
    <scope>NUCLEOTIDE SEQUENCE [LARGE SCALE GENOMIC DNA]</scope>
    <source>
        <strain evidence="3">cv. Nipponbare</strain>
    </source>
</reference>
<dbReference type="AlphaFoldDB" id="Q6ZDX9"/>
<sequence length="119" mass="13427">MARCSRTRDETRLLEGGVEVAPLLVLDRSRHWDACHRPAGTGGCCMQNAAADRLAFHGGWHVCVAYLSRIGSLEPGRRRAESPPPLLWCTSHRLPPSTWSIYRVYYSFHFILLPPTLNI</sequence>
<name>Q6ZDX9_ORYSJ</name>
<protein>
    <submittedName>
        <fullName evidence="2">Uncharacterized protein</fullName>
    </submittedName>
</protein>
<evidence type="ECO:0000313" key="3">
    <source>
        <dbReference type="Proteomes" id="UP000000763"/>
    </source>
</evidence>
<proteinExistence type="predicted"/>
<organism evidence="2 3">
    <name type="scientific">Oryza sativa subsp. japonica</name>
    <name type="common">Rice</name>
    <dbReference type="NCBI Taxonomy" id="39947"/>
    <lineage>
        <taxon>Eukaryota</taxon>
        <taxon>Viridiplantae</taxon>
        <taxon>Streptophyta</taxon>
        <taxon>Embryophyta</taxon>
        <taxon>Tracheophyta</taxon>
        <taxon>Spermatophyta</taxon>
        <taxon>Magnoliopsida</taxon>
        <taxon>Liliopsida</taxon>
        <taxon>Poales</taxon>
        <taxon>Poaceae</taxon>
        <taxon>BOP clade</taxon>
        <taxon>Oryzoideae</taxon>
        <taxon>Oryzeae</taxon>
        <taxon>Oryzinae</taxon>
        <taxon>Oryza</taxon>
        <taxon>Oryza sativa</taxon>
    </lineage>
</organism>
<accession>Q6ZDX9</accession>
<gene>
    <name evidence="1" type="ORF">P0495H05.6</name>
    <name evidence="2" type="ORF">P0507H12.37</name>
</gene>
<dbReference type="EMBL" id="AP004338">
    <property type="protein sequence ID" value="BAC83524.1"/>
    <property type="molecule type" value="Genomic_DNA"/>
</dbReference>